<keyword evidence="2" id="KW-0378">Hydrolase</keyword>
<feature type="domain" description="DJ-1/PfpI" evidence="1">
    <location>
        <begin position="21"/>
        <end position="182"/>
    </location>
</feature>
<gene>
    <name evidence="2" type="ORF">LVISKB_1059</name>
</gene>
<reference evidence="2 3" key="1">
    <citation type="journal article" date="2013" name="PLoS ONE">
        <title>Genomic Analysis by Deep Sequencing of the Probiotic Lactobacillus brevis KB290 Harboring Nine Plasmids Reveals Genomic Stability.</title>
        <authorList>
            <person name="Fukao M."/>
            <person name="Oshima K."/>
            <person name="Morita H."/>
            <person name="Toh H."/>
            <person name="Suda W."/>
            <person name="Kim S.W."/>
            <person name="Suzuki S."/>
            <person name="Yakabe T."/>
            <person name="Hattori M."/>
            <person name="Yajima N."/>
        </authorList>
    </citation>
    <scope>NUCLEOTIDE SEQUENCE [LARGE SCALE GENOMIC DNA]</scope>
    <source>
        <strain evidence="2 3">KB290</strain>
    </source>
</reference>
<dbReference type="InterPro" id="IPR002818">
    <property type="entry name" value="DJ-1/PfpI"/>
</dbReference>
<dbReference type="PANTHER" id="PTHR48094">
    <property type="entry name" value="PROTEIN/NUCLEIC ACID DEGLYCASE DJ-1-RELATED"/>
    <property type="match status" value="1"/>
</dbReference>
<dbReference type="GO" id="GO:0006508">
    <property type="term" value="P:proteolysis"/>
    <property type="evidence" value="ECO:0007669"/>
    <property type="project" value="UniProtKB-KW"/>
</dbReference>
<dbReference type="AlphaFoldDB" id="M5AD66"/>
<evidence type="ECO:0000259" key="1">
    <source>
        <dbReference type="Pfam" id="PF01965"/>
    </source>
</evidence>
<protein>
    <submittedName>
        <fullName evidence="2">Uncharacterized protease ydeA</fullName>
    </submittedName>
</protein>
<name>M5AD66_LEVBR</name>
<evidence type="ECO:0000313" key="3">
    <source>
        <dbReference type="Proteomes" id="UP000012042"/>
    </source>
</evidence>
<dbReference type="EMBL" id="AP012167">
    <property type="protein sequence ID" value="BAN06694.1"/>
    <property type="molecule type" value="Genomic_DNA"/>
</dbReference>
<accession>M5AD66</accession>
<dbReference type="PANTHER" id="PTHR48094:SF19">
    <property type="entry name" value="DJ-1_PFPI DOMAIN-CONTAINING PROTEIN"/>
    <property type="match status" value="1"/>
</dbReference>
<dbReference type="InterPro" id="IPR029062">
    <property type="entry name" value="Class_I_gatase-like"/>
</dbReference>
<dbReference type="PATRIC" id="fig|1001583.3.peg.1044"/>
<dbReference type="HOGENOM" id="CLU_000445_44_5_9"/>
<dbReference type="GO" id="GO:0005737">
    <property type="term" value="C:cytoplasm"/>
    <property type="evidence" value="ECO:0007669"/>
    <property type="project" value="TreeGrafter"/>
</dbReference>
<sequence>MLTSSYILNLSQFERRLSLMKQAIFVMMDQYADWEGAHLSSRLNQMTDWTVKTASNQPEVTSIGGWTTRVDYQISELNPEMTLLVLIGGNAWQHDDPRLTALIQQCLQRKVIVGAICGAVDYLARNGLLTGYRHTGNAQFSWQSFPKYQNPTDFELQQVVVDRQLVTANGTAALSFTSAVLKASGQLTIAAKQALDLQQLGYYDNTETHLNCRGDRSWIRLVLKKVTDC</sequence>
<proteinExistence type="predicted"/>
<dbReference type="InterPro" id="IPR050325">
    <property type="entry name" value="Prot/Nucl_acid_deglycase"/>
</dbReference>
<dbReference type="GO" id="GO:0008233">
    <property type="term" value="F:peptidase activity"/>
    <property type="evidence" value="ECO:0007669"/>
    <property type="project" value="UniProtKB-KW"/>
</dbReference>
<keyword evidence="2" id="KW-0645">Protease</keyword>
<dbReference type="Gene3D" id="3.40.50.880">
    <property type="match status" value="1"/>
</dbReference>
<dbReference type="SUPFAM" id="SSF52317">
    <property type="entry name" value="Class I glutamine amidotransferase-like"/>
    <property type="match status" value="1"/>
</dbReference>
<evidence type="ECO:0000313" key="2">
    <source>
        <dbReference type="EMBL" id="BAN06694.1"/>
    </source>
</evidence>
<dbReference type="Proteomes" id="UP000012042">
    <property type="component" value="Chromosome"/>
</dbReference>
<dbReference type="KEGG" id="lbk:LVISKB_1059"/>
<dbReference type="Pfam" id="PF01965">
    <property type="entry name" value="DJ-1_PfpI"/>
    <property type="match status" value="1"/>
</dbReference>
<organism evidence="2 3">
    <name type="scientific">Levilactobacillus brevis KB290</name>
    <dbReference type="NCBI Taxonomy" id="1001583"/>
    <lineage>
        <taxon>Bacteria</taxon>
        <taxon>Bacillati</taxon>
        <taxon>Bacillota</taxon>
        <taxon>Bacilli</taxon>
        <taxon>Lactobacillales</taxon>
        <taxon>Lactobacillaceae</taxon>
        <taxon>Levilactobacillus</taxon>
    </lineage>
</organism>